<reference evidence="2 3" key="1">
    <citation type="submission" date="2019-07" db="EMBL/GenBank/DDBJ databases">
        <title>De Novo Assembly of kiwifruit Actinidia rufa.</title>
        <authorList>
            <person name="Sugita-Konishi S."/>
            <person name="Sato K."/>
            <person name="Mori E."/>
            <person name="Abe Y."/>
            <person name="Kisaki G."/>
            <person name="Hamano K."/>
            <person name="Suezawa K."/>
            <person name="Otani M."/>
            <person name="Fukuda T."/>
            <person name="Manabe T."/>
            <person name="Gomi K."/>
            <person name="Tabuchi M."/>
            <person name="Akimitsu K."/>
            <person name="Kataoka I."/>
        </authorList>
    </citation>
    <scope>NUCLEOTIDE SEQUENCE [LARGE SCALE GENOMIC DNA]</scope>
    <source>
        <strain evidence="3">cv. Fuchu</strain>
    </source>
</reference>
<organism evidence="2 3">
    <name type="scientific">Actinidia rufa</name>
    <dbReference type="NCBI Taxonomy" id="165716"/>
    <lineage>
        <taxon>Eukaryota</taxon>
        <taxon>Viridiplantae</taxon>
        <taxon>Streptophyta</taxon>
        <taxon>Embryophyta</taxon>
        <taxon>Tracheophyta</taxon>
        <taxon>Spermatophyta</taxon>
        <taxon>Magnoliopsida</taxon>
        <taxon>eudicotyledons</taxon>
        <taxon>Gunneridae</taxon>
        <taxon>Pentapetalae</taxon>
        <taxon>asterids</taxon>
        <taxon>Ericales</taxon>
        <taxon>Actinidiaceae</taxon>
        <taxon>Actinidia</taxon>
    </lineage>
</organism>
<evidence type="ECO:0000313" key="3">
    <source>
        <dbReference type="Proteomes" id="UP000585474"/>
    </source>
</evidence>
<name>A0A7J0G1R2_9ERIC</name>
<dbReference type="AlphaFoldDB" id="A0A7J0G1R2"/>
<feature type="compositionally biased region" description="Basic and acidic residues" evidence="1">
    <location>
        <begin position="72"/>
        <end position="91"/>
    </location>
</feature>
<proteinExistence type="predicted"/>
<feature type="region of interest" description="Disordered" evidence="1">
    <location>
        <begin position="71"/>
        <end position="102"/>
    </location>
</feature>
<accession>A0A7J0G1R2</accession>
<sequence length="125" mass="13987">MKVHPAPKKRNITLRYVVASALAEAKQKKLRRLPHIFAKVLELPFHADADVLVQETSDRFRFVVSTDDIGSEDIRAPHDRDLPGGHEDRDQRHRRSQSGCGRIGARHVEVPASLVDETGIGYCGV</sequence>
<evidence type="ECO:0000313" key="2">
    <source>
        <dbReference type="EMBL" id="GFZ04726.1"/>
    </source>
</evidence>
<gene>
    <name evidence="2" type="ORF">Acr_17g0002980</name>
</gene>
<dbReference type="PANTHER" id="PTHR33879:SF3">
    <property type="entry name" value="17.6 KDA CLASS II HEAT SHOCK PROTEIN-RELATED"/>
    <property type="match status" value="1"/>
</dbReference>
<dbReference type="PANTHER" id="PTHR33879">
    <property type="entry name" value="17.6 KDA CLASS II HEAT SHOCK PROTEIN-RELATED"/>
    <property type="match status" value="1"/>
</dbReference>
<dbReference type="EMBL" id="BJWL01000017">
    <property type="protein sequence ID" value="GFZ04726.1"/>
    <property type="molecule type" value="Genomic_DNA"/>
</dbReference>
<protein>
    <submittedName>
        <fullName evidence="2">Uncharacterized protein</fullName>
    </submittedName>
</protein>
<dbReference type="Proteomes" id="UP000585474">
    <property type="component" value="Unassembled WGS sequence"/>
</dbReference>
<evidence type="ECO:0000256" key="1">
    <source>
        <dbReference type="SAM" id="MobiDB-lite"/>
    </source>
</evidence>
<keyword evidence="3" id="KW-1185">Reference proteome</keyword>
<dbReference type="OrthoDB" id="1922291at2759"/>
<comment type="caution">
    <text evidence="2">The sequence shown here is derived from an EMBL/GenBank/DDBJ whole genome shotgun (WGS) entry which is preliminary data.</text>
</comment>